<evidence type="ECO:0000313" key="2">
    <source>
        <dbReference type="Proteomes" id="UP000718630"/>
    </source>
</evidence>
<gene>
    <name evidence="1" type="ORF">HXK03_02830</name>
</gene>
<evidence type="ECO:0000313" key="1">
    <source>
        <dbReference type="EMBL" id="MBF0939798.1"/>
    </source>
</evidence>
<reference evidence="1" key="1">
    <citation type="submission" date="2020-04" db="EMBL/GenBank/DDBJ databases">
        <title>Deep metagenomics examines the oral microbiome during advanced dental caries in children, revealing novel taxa and co-occurrences with host molecules.</title>
        <authorList>
            <person name="Baker J.L."/>
            <person name="Morton J.T."/>
            <person name="Dinis M."/>
            <person name="Alvarez R."/>
            <person name="Tran N.C."/>
            <person name="Knight R."/>
            <person name="Edlund A."/>
        </authorList>
    </citation>
    <scope>NUCLEOTIDE SEQUENCE</scope>
    <source>
        <strain evidence="1">JCVI_32_bin.64</strain>
    </source>
</reference>
<dbReference type="EMBL" id="JABZFZ010000097">
    <property type="protein sequence ID" value="MBF0939798.1"/>
    <property type="molecule type" value="Genomic_DNA"/>
</dbReference>
<comment type="caution">
    <text evidence="1">The sequence shown here is derived from an EMBL/GenBank/DDBJ whole genome shotgun (WGS) entry which is preliminary data.</text>
</comment>
<protein>
    <submittedName>
        <fullName evidence="1">Uncharacterized protein</fullName>
    </submittedName>
</protein>
<dbReference type="AlphaFoldDB" id="A0A929QXD8"/>
<sequence length="161" mass="17131">MISRKLIGYGAGVTCVSLFLLNDFLCACLRLDSPPPGAQSCPSGIHITKAGHSSHDPFGNTPIGSDSNGNYAWLNVADMEIVFGHQRAYASAAFRGNEGHQESPAKLLNIGDTYTAPDIGAFTLEQVEPAGFVFGPATSRATFCFAPDPAFTVDPPILWRN</sequence>
<feature type="non-terminal residue" evidence="1">
    <location>
        <position position="161"/>
    </location>
</feature>
<name>A0A929QXD8_9ACTO</name>
<accession>A0A929QXD8</accession>
<dbReference type="Proteomes" id="UP000718630">
    <property type="component" value="Unassembled WGS sequence"/>
</dbReference>
<proteinExistence type="predicted"/>
<organism evidence="1 2">
    <name type="scientific">Schaalia georgiae</name>
    <dbReference type="NCBI Taxonomy" id="52768"/>
    <lineage>
        <taxon>Bacteria</taxon>
        <taxon>Bacillati</taxon>
        <taxon>Actinomycetota</taxon>
        <taxon>Actinomycetes</taxon>
        <taxon>Actinomycetales</taxon>
        <taxon>Actinomycetaceae</taxon>
        <taxon>Schaalia</taxon>
    </lineage>
</organism>